<dbReference type="AlphaFoldDB" id="A0AA42N1X7"/>
<proteinExistence type="predicted"/>
<sequence length="171" mass="18820">MAKIAPYIIIGNLFFLYSLHAQADWGINGIAAECSESGELFELSPIVELSSPAAGEVKLKPGFRRLNKGSNELYCHVGKHLVKASIRVYGSDSGACMGAGYVSVDRLTIGHNSIIEHPTTFNWHCQGEPILIGLRITQQDSKIYIESCSAKNWEWDTGFQAISCTSRELKQ</sequence>
<comment type="caution">
    <text evidence="1">The sequence shown here is derived from an EMBL/GenBank/DDBJ whole genome shotgun (WGS) entry which is preliminary data.</text>
</comment>
<evidence type="ECO:0000313" key="2">
    <source>
        <dbReference type="Proteomes" id="UP001158730"/>
    </source>
</evidence>
<dbReference type="Proteomes" id="UP001158730">
    <property type="component" value="Unassembled WGS sequence"/>
</dbReference>
<reference evidence="1" key="1">
    <citation type="submission" date="2022-09" db="EMBL/GenBank/DDBJ databases">
        <title>Intensive care unit water sources are persistently colonized with multi-drug resistant bacteria and are the site of extensive horizontal gene transfer of antibiotic resistance genes.</title>
        <authorList>
            <person name="Diorio-Toth L."/>
        </authorList>
    </citation>
    <scope>NUCLEOTIDE SEQUENCE</scope>
    <source>
        <strain evidence="1">GD03990</strain>
    </source>
</reference>
<dbReference type="EMBL" id="JAOBYN010000005">
    <property type="protein sequence ID" value="MDH1054666.1"/>
    <property type="molecule type" value="Genomic_DNA"/>
</dbReference>
<name>A0AA42N1X7_AQUAC</name>
<dbReference type="RefSeq" id="WP_280053533.1">
    <property type="nucleotide sequence ID" value="NZ_JAOBYN010000005.1"/>
</dbReference>
<organism evidence="1 2">
    <name type="scientific">Aquipseudomonas alcaligenes</name>
    <name type="common">Pseudomonas alcaligenes</name>
    <dbReference type="NCBI Taxonomy" id="43263"/>
    <lineage>
        <taxon>Bacteria</taxon>
        <taxon>Pseudomonadati</taxon>
        <taxon>Pseudomonadota</taxon>
        <taxon>Gammaproteobacteria</taxon>
        <taxon>Pseudomonadales</taxon>
        <taxon>Pseudomonadaceae</taxon>
        <taxon>Aquipseudomonas</taxon>
    </lineage>
</organism>
<evidence type="ECO:0000313" key="1">
    <source>
        <dbReference type="EMBL" id="MDH1054666.1"/>
    </source>
</evidence>
<accession>A0AA42N1X7</accession>
<protein>
    <submittedName>
        <fullName evidence="1">Uncharacterized protein</fullName>
    </submittedName>
</protein>
<gene>
    <name evidence="1" type="ORF">N5C05_07830</name>
</gene>